<dbReference type="InterPro" id="IPR013656">
    <property type="entry name" value="PAS_4"/>
</dbReference>
<dbReference type="GO" id="GO:0003677">
    <property type="term" value="F:DNA binding"/>
    <property type="evidence" value="ECO:0007669"/>
    <property type="project" value="UniProtKB-KW"/>
</dbReference>
<keyword evidence="2" id="KW-0238">DNA-binding</keyword>
<protein>
    <submittedName>
        <fullName evidence="5">Response regulator CheY-like receiver protein</fullName>
    </submittedName>
</protein>
<dbReference type="Gene3D" id="1.10.10.10">
    <property type="entry name" value="Winged helix-like DNA-binding domain superfamily/Winged helix DNA-binding domain"/>
    <property type="match status" value="1"/>
</dbReference>
<evidence type="ECO:0000256" key="2">
    <source>
        <dbReference type="ARBA" id="ARBA00023125"/>
    </source>
</evidence>
<evidence type="ECO:0000256" key="3">
    <source>
        <dbReference type="ARBA" id="ARBA00023163"/>
    </source>
</evidence>
<dbReference type="RefSeq" id="WP_036775417.1">
    <property type="nucleotide sequence ID" value="NZ_CAWLTM010000113.1"/>
</dbReference>
<keyword evidence="3" id="KW-0804">Transcription</keyword>
<feature type="domain" description="HTH luxR-type" evidence="4">
    <location>
        <begin position="150"/>
        <end position="212"/>
    </location>
</feature>
<evidence type="ECO:0000256" key="1">
    <source>
        <dbReference type="ARBA" id="ARBA00023015"/>
    </source>
</evidence>
<keyword evidence="1" id="KW-0805">Transcription regulation</keyword>
<dbReference type="InterPro" id="IPR036388">
    <property type="entry name" value="WH-like_DNA-bd_sf"/>
</dbReference>
<sequence length="224" mass="26521">MKEINGTYVSPQIINTMEASNEPWGIKDKNSRFIYGNLALKSVQNIPMSFNYEGFFDDELPWSGSEFAKEFIDHDKIVMTKGERVCSLETYTYGKEKILSSYFQEKLPLYNDAKECIGIFFHGWKAKDFSLINLYQYYNDLPTSIIFQPPTDTFTQREWDIIFFFLQKYTRKQIGKILNIAYRTVESHMTNIYYKIGVNSSQQLEEYCLINNFERYVPERFLLS</sequence>
<organism evidence="5 6">
    <name type="scientific">Photorhabdus aegyptia</name>
    <dbReference type="NCBI Taxonomy" id="2805098"/>
    <lineage>
        <taxon>Bacteria</taxon>
        <taxon>Pseudomonadati</taxon>
        <taxon>Pseudomonadota</taxon>
        <taxon>Gammaproteobacteria</taxon>
        <taxon>Enterobacterales</taxon>
        <taxon>Morganellaceae</taxon>
        <taxon>Photorhabdus</taxon>
    </lineage>
</organism>
<dbReference type="EMBL" id="JFGV01000002">
    <property type="protein sequence ID" value="EYU17148.1"/>
    <property type="molecule type" value="Genomic_DNA"/>
</dbReference>
<dbReference type="SMART" id="SM00421">
    <property type="entry name" value="HTH_LUXR"/>
    <property type="match status" value="1"/>
</dbReference>
<dbReference type="AlphaFoldDB" id="A0A022PQN1"/>
<dbReference type="PANTHER" id="PTHR44688:SF16">
    <property type="entry name" value="DNA-BINDING TRANSCRIPTIONAL ACTIVATOR DEVR_DOSR"/>
    <property type="match status" value="1"/>
</dbReference>
<accession>A0A022PQN1</accession>
<dbReference type="SUPFAM" id="SSF46894">
    <property type="entry name" value="C-terminal effector domain of the bipartite response regulators"/>
    <property type="match status" value="1"/>
</dbReference>
<dbReference type="PATRIC" id="fig|1393736.3.peg.206"/>
<keyword evidence="6" id="KW-1185">Reference proteome</keyword>
<evidence type="ECO:0000259" key="4">
    <source>
        <dbReference type="PROSITE" id="PS50043"/>
    </source>
</evidence>
<evidence type="ECO:0000313" key="6">
    <source>
        <dbReference type="Proteomes" id="UP000023464"/>
    </source>
</evidence>
<reference evidence="5 6" key="1">
    <citation type="submission" date="2014-03" db="EMBL/GenBank/DDBJ databases">
        <title>Draft Genome of Photorhabdus luminescens BA1, an Egyptian Isolate.</title>
        <authorList>
            <person name="Ghazal S."/>
            <person name="Hurst S.G.IV."/>
            <person name="Morris K."/>
            <person name="Thomas K."/>
            <person name="Tisa L.S."/>
        </authorList>
    </citation>
    <scope>NUCLEOTIDE SEQUENCE [LARGE SCALE GENOMIC DNA]</scope>
    <source>
        <strain evidence="5 6">BA1</strain>
    </source>
</reference>
<dbReference type="CDD" id="cd06170">
    <property type="entry name" value="LuxR_C_like"/>
    <property type="match status" value="1"/>
</dbReference>
<dbReference type="InterPro" id="IPR016032">
    <property type="entry name" value="Sig_transdc_resp-reg_C-effctor"/>
</dbReference>
<gene>
    <name evidence="5" type="ORF">BA1DRAFT_00207</name>
</gene>
<dbReference type="PROSITE" id="PS50043">
    <property type="entry name" value="HTH_LUXR_2"/>
    <property type="match status" value="1"/>
</dbReference>
<evidence type="ECO:0000313" key="5">
    <source>
        <dbReference type="EMBL" id="EYU17148.1"/>
    </source>
</evidence>
<dbReference type="Proteomes" id="UP000023464">
    <property type="component" value="Unassembled WGS sequence"/>
</dbReference>
<dbReference type="Pfam" id="PF00196">
    <property type="entry name" value="GerE"/>
    <property type="match status" value="1"/>
</dbReference>
<dbReference type="InterPro" id="IPR000792">
    <property type="entry name" value="Tscrpt_reg_LuxR_C"/>
</dbReference>
<comment type="caution">
    <text evidence="5">The sequence shown here is derived from an EMBL/GenBank/DDBJ whole genome shotgun (WGS) entry which is preliminary data.</text>
</comment>
<name>A0A022PQN1_9GAMM</name>
<dbReference type="Pfam" id="PF08448">
    <property type="entry name" value="PAS_4"/>
    <property type="match status" value="1"/>
</dbReference>
<proteinExistence type="predicted"/>
<dbReference type="PANTHER" id="PTHR44688">
    <property type="entry name" value="DNA-BINDING TRANSCRIPTIONAL ACTIVATOR DEVR_DOSR"/>
    <property type="match status" value="1"/>
</dbReference>
<dbReference type="GO" id="GO:0006355">
    <property type="term" value="P:regulation of DNA-templated transcription"/>
    <property type="evidence" value="ECO:0007669"/>
    <property type="project" value="InterPro"/>
</dbReference>